<dbReference type="InterPro" id="IPR036412">
    <property type="entry name" value="HAD-like_sf"/>
</dbReference>
<evidence type="ECO:0000313" key="2">
    <source>
        <dbReference type="Proteomes" id="UP000504638"/>
    </source>
</evidence>
<dbReference type="Gene3D" id="1.10.150.240">
    <property type="entry name" value="Putative phosphatase, domain 2"/>
    <property type="match status" value="1"/>
</dbReference>
<proteinExistence type="predicted"/>
<accession>A0A6G1GB58</accession>
<protein>
    <submittedName>
        <fullName evidence="1 3">HAD-like protein</fullName>
    </submittedName>
</protein>
<dbReference type="SUPFAM" id="SSF56784">
    <property type="entry name" value="HAD-like"/>
    <property type="match status" value="1"/>
</dbReference>
<reference evidence="3" key="3">
    <citation type="submission" date="2025-04" db="UniProtKB">
        <authorList>
            <consortium name="RefSeq"/>
        </authorList>
    </citation>
    <scope>IDENTIFICATION</scope>
    <source>
        <strain evidence="3">CBS 781.70</strain>
    </source>
</reference>
<dbReference type="SFLD" id="SFLDG01129">
    <property type="entry name" value="C1.5:_HAD__Beta-PGM__Phosphata"/>
    <property type="match status" value="1"/>
</dbReference>
<dbReference type="NCBIfam" id="TIGR01509">
    <property type="entry name" value="HAD-SF-IA-v3"/>
    <property type="match status" value="1"/>
</dbReference>
<name>A0A6G1GB58_9PEZI</name>
<gene>
    <name evidence="1 3" type="ORF">P152DRAFT_471868</name>
</gene>
<dbReference type="SFLD" id="SFLDS00003">
    <property type="entry name" value="Haloacid_Dehalogenase"/>
    <property type="match status" value="1"/>
</dbReference>
<dbReference type="InterPro" id="IPR052898">
    <property type="entry name" value="ACAD10-like"/>
</dbReference>
<dbReference type="InterPro" id="IPR023198">
    <property type="entry name" value="PGP-like_dom2"/>
</dbReference>
<evidence type="ECO:0000313" key="3">
    <source>
        <dbReference type="RefSeq" id="XP_033536885.1"/>
    </source>
</evidence>
<dbReference type="PANTHER" id="PTHR47829">
    <property type="entry name" value="HYDROLASE, PUTATIVE (AFU_ORTHOLOGUE AFUA_1G12880)-RELATED"/>
    <property type="match status" value="1"/>
</dbReference>
<dbReference type="RefSeq" id="XP_033536885.1">
    <property type="nucleotide sequence ID" value="XM_033681108.1"/>
</dbReference>
<reference evidence="3" key="2">
    <citation type="submission" date="2020-04" db="EMBL/GenBank/DDBJ databases">
        <authorList>
            <consortium name="NCBI Genome Project"/>
        </authorList>
    </citation>
    <scope>NUCLEOTIDE SEQUENCE</scope>
    <source>
        <strain evidence="3">CBS 781.70</strain>
    </source>
</reference>
<dbReference type="InterPro" id="IPR006439">
    <property type="entry name" value="HAD-SF_hydro_IA"/>
</dbReference>
<dbReference type="InterPro" id="IPR023214">
    <property type="entry name" value="HAD_sf"/>
</dbReference>
<dbReference type="GeneID" id="54421678"/>
<dbReference type="Pfam" id="PF00702">
    <property type="entry name" value="Hydrolase"/>
    <property type="match status" value="1"/>
</dbReference>
<organism evidence="1">
    <name type="scientific">Eremomyces bilateralis CBS 781.70</name>
    <dbReference type="NCBI Taxonomy" id="1392243"/>
    <lineage>
        <taxon>Eukaryota</taxon>
        <taxon>Fungi</taxon>
        <taxon>Dikarya</taxon>
        <taxon>Ascomycota</taxon>
        <taxon>Pezizomycotina</taxon>
        <taxon>Dothideomycetes</taxon>
        <taxon>Dothideomycetes incertae sedis</taxon>
        <taxon>Eremomycetales</taxon>
        <taxon>Eremomycetaceae</taxon>
        <taxon>Eremomyces</taxon>
    </lineage>
</organism>
<sequence length="281" mass="30977">MSPQPPPVKCILFDVGGVLVVSPMQAILDYELANSIPPGFVNFAISRSGPTGAWSLIETGQIPLDDAFFATFKTDLTNPALWAEYWIRHTTKEKSAAPSRSNVPPVPDIDAKRLFWTMMKMSRAPDRDMYPALLKLRASGRFTLAALSNTVAYPPGVVDADGVPFSAELAHPAGSPEEKVREMKQNFEVFVSSAHVGMRKPDPRIYEYAVGEMNRVRRGEGKGEVRMEEVVFIDDIGQNLKGARELGMQTVKVTLGKNREAVKELEKLTGLSLLDDGRSKL</sequence>
<dbReference type="CDD" id="cd02603">
    <property type="entry name" value="HAD_sEH-N_like"/>
    <property type="match status" value="1"/>
</dbReference>
<dbReference type="OrthoDB" id="1694274at2759"/>
<dbReference type="PANTHER" id="PTHR47829:SF1">
    <property type="entry name" value="HAD FAMILY PHOSPHATASE"/>
    <property type="match status" value="1"/>
</dbReference>
<reference evidence="1 3" key="1">
    <citation type="submission" date="2020-01" db="EMBL/GenBank/DDBJ databases">
        <authorList>
            <consortium name="DOE Joint Genome Institute"/>
            <person name="Haridas S."/>
            <person name="Albert R."/>
            <person name="Binder M."/>
            <person name="Bloem J."/>
            <person name="Labutti K."/>
            <person name="Salamov A."/>
            <person name="Andreopoulos B."/>
            <person name="Baker S.E."/>
            <person name="Barry K."/>
            <person name="Bills G."/>
            <person name="Bluhm B.H."/>
            <person name="Cannon C."/>
            <person name="Castanera R."/>
            <person name="Culley D.E."/>
            <person name="Daum C."/>
            <person name="Ezra D."/>
            <person name="Gonzalez J.B."/>
            <person name="Henrissat B."/>
            <person name="Kuo A."/>
            <person name="Liang C."/>
            <person name="Lipzen A."/>
            <person name="Lutzoni F."/>
            <person name="Magnuson J."/>
            <person name="Mondo S."/>
            <person name="Nolan M."/>
            <person name="Ohm R."/>
            <person name="Pangilinan J."/>
            <person name="Park H.-J."/>
            <person name="Ramirez L."/>
            <person name="Alfaro M."/>
            <person name="Sun H."/>
            <person name="Tritt A."/>
            <person name="Yoshinaga Y."/>
            <person name="Zwiers L.-H."/>
            <person name="Turgeon B.G."/>
            <person name="Goodwin S.B."/>
            <person name="Spatafora J.W."/>
            <person name="Crous P.W."/>
            <person name="Grigoriev I.V."/>
        </authorList>
    </citation>
    <scope>NUCLEOTIDE SEQUENCE</scope>
    <source>
        <strain evidence="1 3">CBS 781.70</strain>
    </source>
</reference>
<dbReference type="Proteomes" id="UP000504638">
    <property type="component" value="Unplaced"/>
</dbReference>
<dbReference type="Gene3D" id="3.40.50.1000">
    <property type="entry name" value="HAD superfamily/HAD-like"/>
    <property type="match status" value="1"/>
</dbReference>
<evidence type="ECO:0000313" key="1">
    <source>
        <dbReference type="EMBL" id="KAF1815254.1"/>
    </source>
</evidence>
<keyword evidence="2" id="KW-1185">Reference proteome</keyword>
<dbReference type="EMBL" id="ML975152">
    <property type="protein sequence ID" value="KAF1815254.1"/>
    <property type="molecule type" value="Genomic_DNA"/>
</dbReference>
<dbReference type="AlphaFoldDB" id="A0A6G1GB58"/>
<dbReference type="GO" id="GO:0016791">
    <property type="term" value="F:phosphatase activity"/>
    <property type="evidence" value="ECO:0007669"/>
    <property type="project" value="UniProtKB-ARBA"/>
</dbReference>